<keyword evidence="2" id="KW-1185">Reference proteome</keyword>
<comment type="caution">
    <text evidence="1">The sequence shown here is derived from an EMBL/GenBank/DDBJ whole genome shotgun (WGS) entry which is preliminary data.</text>
</comment>
<gene>
    <name evidence="1" type="ORF">M9H77_23395</name>
</gene>
<protein>
    <submittedName>
        <fullName evidence="1">Uncharacterized protein</fullName>
    </submittedName>
</protein>
<evidence type="ECO:0000313" key="1">
    <source>
        <dbReference type="EMBL" id="KAI5664072.1"/>
    </source>
</evidence>
<reference evidence="2" key="1">
    <citation type="journal article" date="2023" name="Nat. Plants">
        <title>Single-cell RNA sequencing provides a high-resolution roadmap for understanding the multicellular compartmentation of specialized metabolism.</title>
        <authorList>
            <person name="Sun S."/>
            <person name="Shen X."/>
            <person name="Li Y."/>
            <person name="Li Y."/>
            <person name="Wang S."/>
            <person name="Li R."/>
            <person name="Zhang H."/>
            <person name="Shen G."/>
            <person name="Guo B."/>
            <person name="Wei J."/>
            <person name="Xu J."/>
            <person name="St-Pierre B."/>
            <person name="Chen S."/>
            <person name="Sun C."/>
        </authorList>
    </citation>
    <scope>NUCLEOTIDE SEQUENCE [LARGE SCALE GENOMIC DNA]</scope>
</reference>
<dbReference type="Proteomes" id="UP001060085">
    <property type="component" value="Linkage Group LG05"/>
</dbReference>
<dbReference type="EMBL" id="CM044705">
    <property type="protein sequence ID" value="KAI5664072.1"/>
    <property type="molecule type" value="Genomic_DNA"/>
</dbReference>
<name>A0ACC0AUF4_CATRO</name>
<accession>A0ACC0AUF4</accession>
<proteinExistence type="predicted"/>
<evidence type="ECO:0000313" key="2">
    <source>
        <dbReference type="Proteomes" id="UP001060085"/>
    </source>
</evidence>
<sequence length="259" mass="29314">MQKEFEMSMMGELTYFLGLQIKQTQEGIFINQEKYTKELLKRFGMSNAKGIGTPMSSSLKLDKDEKGKSVDEKTYRGMIGSLLYLTASRPDIMFAVCLCARFQACPKESHLIAVKRILRYLISSYDYGLWYSKQSCFDLIAYTDADYAGCKVERKSTSGNCQFLGGCLVSWYSKKQSCVSLSTAEAEYIAAGCCCAQVLWMKHTLIDFGVSFKDHVAKGDVSLEYICTEDQIADIFTKPLSEDRFCFLRKLLGIGRFNE</sequence>
<organism evidence="1 2">
    <name type="scientific">Catharanthus roseus</name>
    <name type="common">Madagascar periwinkle</name>
    <name type="synonym">Vinca rosea</name>
    <dbReference type="NCBI Taxonomy" id="4058"/>
    <lineage>
        <taxon>Eukaryota</taxon>
        <taxon>Viridiplantae</taxon>
        <taxon>Streptophyta</taxon>
        <taxon>Embryophyta</taxon>
        <taxon>Tracheophyta</taxon>
        <taxon>Spermatophyta</taxon>
        <taxon>Magnoliopsida</taxon>
        <taxon>eudicotyledons</taxon>
        <taxon>Gunneridae</taxon>
        <taxon>Pentapetalae</taxon>
        <taxon>asterids</taxon>
        <taxon>lamiids</taxon>
        <taxon>Gentianales</taxon>
        <taxon>Apocynaceae</taxon>
        <taxon>Rauvolfioideae</taxon>
        <taxon>Vinceae</taxon>
        <taxon>Catharanthinae</taxon>
        <taxon>Catharanthus</taxon>
    </lineage>
</organism>